<reference evidence="1 2" key="1">
    <citation type="submission" date="2018-03" db="EMBL/GenBank/DDBJ databases">
        <title>Draft genome of Nitrosomonas supralitoralis APG5.</title>
        <authorList>
            <person name="Urakawa H."/>
            <person name="Lopez J.V."/>
        </authorList>
    </citation>
    <scope>NUCLEOTIDE SEQUENCE [LARGE SCALE GENOMIC DNA]</scope>
    <source>
        <strain evidence="1 2">APG5</strain>
    </source>
</reference>
<evidence type="ECO:0000313" key="1">
    <source>
        <dbReference type="EMBL" id="PSJ18625.1"/>
    </source>
</evidence>
<sequence length="67" mass="7466">MAFLLIPRSSLNRFFFNPFAGGGDAFTDLIEIVNNISLVAEPGIYTMLLVDLGLIGFMARRRKDTVE</sequence>
<dbReference type="EMBL" id="PXXU01000004">
    <property type="protein sequence ID" value="PSJ18625.1"/>
    <property type="molecule type" value="Genomic_DNA"/>
</dbReference>
<proteinExistence type="predicted"/>
<organism evidence="1 2">
    <name type="scientific">Nitrosomonas supralitoralis</name>
    <dbReference type="NCBI Taxonomy" id="2116706"/>
    <lineage>
        <taxon>Bacteria</taxon>
        <taxon>Pseudomonadati</taxon>
        <taxon>Pseudomonadota</taxon>
        <taxon>Betaproteobacteria</taxon>
        <taxon>Nitrosomonadales</taxon>
        <taxon>Nitrosomonadaceae</taxon>
        <taxon>Nitrosomonas</taxon>
    </lineage>
</organism>
<accession>A0A2P7NYR8</accession>
<evidence type="ECO:0000313" key="2">
    <source>
        <dbReference type="Proteomes" id="UP000241912"/>
    </source>
</evidence>
<gene>
    <name evidence="1" type="ORF">C7H79_02205</name>
</gene>
<protein>
    <recommendedName>
        <fullName evidence="3">PEP-CTERM protein-sorting domain-containing protein</fullName>
    </recommendedName>
</protein>
<dbReference type="AlphaFoldDB" id="A0A2P7NYR8"/>
<comment type="caution">
    <text evidence="1">The sequence shown here is derived from an EMBL/GenBank/DDBJ whole genome shotgun (WGS) entry which is preliminary data.</text>
</comment>
<keyword evidence="2" id="KW-1185">Reference proteome</keyword>
<name>A0A2P7NYR8_9PROT</name>
<evidence type="ECO:0008006" key="3">
    <source>
        <dbReference type="Google" id="ProtNLM"/>
    </source>
</evidence>
<dbReference type="Proteomes" id="UP000241912">
    <property type="component" value="Unassembled WGS sequence"/>
</dbReference>